<dbReference type="Gene3D" id="1.25.40.10">
    <property type="entry name" value="Tetratricopeptide repeat domain"/>
    <property type="match status" value="1"/>
</dbReference>
<proteinExistence type="predicted"/>
<dbReference type="HOGENOM" id="CLU_911924_0_0_4"/>
<dbReference type="GO" id="GO:0017004">
    <property type="term" value="P:cytochrome complex assembly"/>
    <property type="evidence" value="ECO:0007669"/>
    <property type="project" value="UniProtKB-KW"/>
</dbReference>
<evidence type="ECO:0000313" key="4">
    <source>
        <dbReference type="EMBL" id="EKB32357.1"/>
    </source>
</evidence>
<dbReference type="InterPro" id="IPR011990">
    <property type="entry name" value="TPR-like_helical_dom_sf"/>
</dbReference>
<organism evidence="4 5">
    <name type="scientific">Sutterella wadsworthensis 2_1_59BFAA</name>
    <dbReference type="NCBI Taxonomy" id="742823"/>
    <lineage>
        <taxon>Bacteria</taxon>
        <taxon>Pseudomonadati</taxon>
        <taxon>Pseudomonadota</taxon>
        <taxon>Betaproteobacteria</taxon>
        <taxon>Burkholderiales</taxon>
        <taxon>Sutterellaceae</taxon>
        <taxon>Sutterella</taxon>
    </lineage>
</organism>
<feature type="domain" description="Cytochrome c-type biogenesis protein H TPR" evidence="3">
    <location>
        <begin position="156"/>
        <end position="275"/>
    </location>
</feature>
<protein>
    <submittedName>
        <fullName evidence="4">Cytochrome c-type biogenesis protein CcmI</fullName>
    </submittedName>
</protein>
<dbReference type="AlphaFoldDB" id="K1JXF6"/>
<evidence type="ECO:0000256" key="2">
    <source>
        <dbReference type="SAM" id="Phobius"/>
    </source>
</evidence>
<dbReference type="eggNOG" id="COG4235">
    <property type="taxonomic scope" value="Bacteria"/>
</dbReference>
<dbReference type="EMBL" id="ADMG01000002">
    <property type="protein sequence ID" value="EKB32357.1"/>
    <property type="molecule type" value="Genomic_DNA"/>
</dbReference>
<dbReference type="STRING" id="742823.HMPREF9465_00040"/>
<keyword evidence="2" id="KW-1133">Transmembrane helix</keyword>
<evidence type="ECO:0000313" key="5">
    <source>
        <dbReference type="Proteomes" id="UP000005835"/>
    </source>
</evidence>
<comment type="caution">
    <text evidence="4">The sequence shown here is derived from an EMBL/GenBank/DDBJ whole genome shotgun (WGS) entry which is preliminary data.</text>
</comment>
<dbReference type="OrthoDB" id="9153929at2"/>
<keyword evidence="1" id="KW-0201">Cytochrome c-type biogenesis</keyword>
<dbReference type="InterPro" id="IPR017560">
    <property type="entry name" value="Cyt_c_biogenesis_CcmI"/>
</dbReference>
<dbReference type="InterPro" id="IPR056413">
    <property type="entry name" value="TPR_CcmH_CycH"/>
</dbReference>
<accession>K1JXF6</accession>
<feature type="transmembrane region" description="Helical" evidence="2">
    <location>
        <begin position="109"/>
        <end position="128"/>
    </location>
</feature>
<keyword evidence="5" id="KW-1185">Reference proteome</keyword>
<reference evidence="4 5" key="1">
    <citation type="submission" date="2012-05" db="EMBL/GenBank/DDBJ databases">
        <title>The Genome Sequence of Sutterella wadsworthensis 2_1_59BFAA.</title>
        <authorList>
            <consortium name="The Broad Institute Genome Sequencing Platform"/>
            <person name="Earl A."/>
            <person name="Ward D."/>
            <person name="Feldgarden M."/>
            <person name="Gevers D."/>
            <person name="Daigneault M."/>
            <person name="Strauss J."/>
            <person name="Allen-Vercoe E."/>
            <person name="Walker B."/>
            <person name="Young S.K."/>
            <person name="Zeng Q."/>
            <person name="Gargeya S."/>
            <person name="Fitzgerald M."/>
            <person name="Haas B."/>
            <person name="Abouelleil A."/>
            <person name="Alvarado L."/>
            <person name="Arachchi H.M."/>
            <person name="Berlin A.M."/>
            <person name="Chapman S.B."/>
            <person name="Goldberg J."/>
            <person name="Griggs A."/>
            <person name="Gujja S."/>
            <person name="Hansen M."/>
            <person name="Howarth C."/>
            <person name="Imamovic A."/>
            <person name="Larimer J."/>
            <person name="McCowen C."/>
            <person name="Montmayeur A."/>
            <person name="Murphy C."/>
            <person name="Neiman D."/>
            <person name="Pearson M."/>
            <person name="Priest M."/>
            <person name="Roberts A."/>
            <person name="Saif S."/>
            <person name="Shea T."/>
            <person name="Sisk P."/>
            <person name="Sykes S."/>
            <person name="Wortman J."/>
            <person name="Nusbaum C."/>
            <person name="Birren B."/>
        </authorList>
    </citation>
    <scope>NUCLEOTIDE SEQUENCE [LARGE SCALE GENOMIC DNA]</scope>
    <source>
        <strain evidence="4 5">2_1_59BFAA</strain>
    </source>
</reference>
<dbReference type="NCBIfam" id="TIGR03142">
    <property type="entry name" value="cytochro_ccmI"/>
    <property type="match status" value="1"/>
</dbReference>
<dbReference type="PATRIC" id="fig|742823.3.peg.43"/>
<dbReference type="Pfam" id="PF23914">
    <property type="entry name" value="TPR_CcmH_CycH"/>
    <property type="match status" value="1"/>
</dbReference>
<evidence type="ECO:0000256" key="1">
    <source>
        <dbReference type="ARBA" id="ARBA00022748"/>
    </source>
</evidence>
<dbReference type="RefSeq" id="WP_005432947.1">
    <property type="nucleotide sequence ID" value="NZ_JH815513.1"/>
</dbReference>
<keyword evidence="2" id="KW-0812">Transmembrane</keyword>
<dbReference type="SUPFAM" id="SSF48452">
    <property type="entry name" value="TPR-like"/>
    <property type="match status" value="1"/>
</dbReference>
<dbReference type="Proteomes" id="UP000005835">
    <property type="component" value="Unassembled WGS sequence"/>
</dbReference>
<feature type="transmembrane region" description="Helical" evidence="2">
    <location>
        <begin position="6"/>
        <end position="27"/>
    </location>
</feature>
<name>K1JXF6_9BURK</name>
<gene>
    <name evidence="4" type="ORF">HMPREF9465_00040</name>
</gene>
<keyword evidence="2" id="KW-0472">Membrane</keyword>
<evidence type="ECO:0000259" key="3">
    <source>
        <dbReference type="Pfam" id="PF23914"/>
    </source>
</evidence>
<sequence>MSDEILLYLILLLMLVLAVGALVPSLLRVGREEASVEREDKAYGSAVTEALRRQRAQLDEDLKSGAVSAEQYEILADDLRRRALEEHDAVFHDPNDGAGRRAGSFSGPVVTAAVVAGVTAVSVGLYAVNGAPELIGLEKAQAVYDGRADTPSIERYLESSPKDGRAWVLLARRHVDEENFPKAAEAYRRGRVANAKVKADPAVMLELAATLLTIGGPDSMREAQPLAQGAVEGRPGDMKAVEILTVAASANEDWRTAAESLSLLMSTMNPDTPEYVQYEMTLKRLRELAASQKTPLPSTSR</sequence>